<evidence type="ECO:0000313" key="1">
    <source>
        <dbReference type="EMBL" id="RQH38038.1"/>
    </source>
</evidence>
<reference evidence="1 2" key="1">
    <citation type="journal article" date="2018" name="ACS Chem. Biol.">
        <title>Ketoreductase domain dysfunction expands chemodiversity: malyngamide biosynthesis in the cyanobacterium Okeania hirsuta.</title>
        <authorList>
            <person name="Moss N.A."/>
            <person name="Leao T."/>
            <person name="Rankin M."/>
            <person name="McCullough T.M."/>
            <person name="Qu P."/>
            <person name="Korobeynikov A."/>
            <person name="Smith J.L."/>
            <person name="Gerwick L."/>
            <person name="Gerwick W.H."/>
        </authorList>
    </citation>
    <scope>NUCLEOTIDE SEQUENCE [LARGE SCALE GENOMIC DNA]</scope>
    <source>
        <strain evidence="1 2">PAB10Feb10-1</strain>
    </source>
</reference>
<organism evidence="1 2">
    <name type="scientific">Okeania hirsuta</name>
    <dbReference type="NCBI Taxonomy" id="1458930"/>
    <lineage>
        <taxon>Bacteria</taxon>
        <taxon>Bacillati</taxon>
        <taxon>Cyanobacteriota</taxon>
        <taxon>Cyanophyceae</taxon>
        <taxon>Oscillatoriophycideae</taxon>
        <taxon>Oscillatoriales</taxon>
        <taxon>Microcoleaceae</taxon>
        <taxon>Okeania</taxon>
    </lineage>
</organism>
<sequence>MRFAEGHEKTAKITRCEGHLTIRRNAPFWVCQFSKPLYNNIVSEAYLKDKPNKPLLVLS</sequence>
<accession>A0A3N6PAM4</accession>
<protein>
    <submittedName>
        <fullName evidence="1">Uncharacterized protein</fullName>
    </submittedName>
</protein>
<dbReference type="Proteomes" id="UP000269154">
    <property type="component" value="Unassembled WGS sequence"/>
</dbReference>
<name>A0A3N6PAM4_9CYAN</name>
<dbReference type="RefSeq" id="WP_161565010.1">
    <property type="nucleotide sequence ID" value="NZ_CAWOLW010000005.1"/>
</dbReference>
<dbReference type="AlphaFoldDB" id="A0A3N6PAM4"/>
<comment type="caution">
    <text evidence="1">The sequence shown here is derived from an EMBL/GenBank/DDBJ whole genome shotgun (WGS) entry which is preliminary data.</text>
</comment>
<keyword evidence="2" id="KW-1185">Reference proteome</keyword>
<proteinExistence type="predicted"/>
<gene>
    <name evidence="1" type="ORF">D5R40_17760</name>
</gene>
<evidence type="ECO:0000313" key="2">
    <source>
        <dbReference type="Proteomes" id="UP000269154"/>
    </source>
</evidence>
<dbReference type="EMBL" id="RCBY01000102">
    <property type="protein sequence ID" value="RQH38038.1"/>
    <property type="molecule type" value="Genomic_DNA"/>
</dbReference>